<protein>
    <submittedName>
        <fullName evidence="4">HEAT repeat-containing protein 6</fullName>
    </submittedName>
</protein>
<keyword evidence="5" id="KW-1185">Reference proteome</keyword>
<dbReference type="PANTHER" id="PTHR13366:SF0">
    <property type="entry name" value="HEAT REPEAT-CONTAINING PROTEIN 6"/>
    <property type="match status" value="1"/>
</dbReference>
<evidence type="ECO:0000313" key="5">
    <source>
        <dbReference type="Proteomes" id="UP000605846"/>
    </source>
</evidence>
<feature type="region of interest" description="Disordered" evidence="2">
    <location>
        <begin position="291"/>
        <end position="312"/>
    </location>
</feature>
<reference evidence="4" key="1">
    <citation type="submission" date="2020-01" db="EMBL/GenBank/DDBJ databases">
        <title>Genome Sequencing of Three Apophysomyces-Like Fungal Strains Confirms a Novel Fungal Genus in the Mucoromycota with divergent Burkholderia-like Endosymbiotic Bacteria.</title>
        <authorList>
            <person name="Stajich J.E."/>
            <person name="Macias A.M."/>
            <person name="Carter-House D."/>
            <person name="Lovett B."/>
            <person name="Kasson L.R."/>
            <person name="Berry K."/>
            <person name="Grigoriev I."/>
            <person name="Chang Y."/>
            <person name="Spatafora J."/>
            <person name="Kasson M.T."/>
        </authorList>
    </citation>
    <scope>NUCLEOTIDE SEQUENCE</scope>
    <source>
        <strain evidence="4">NRRL A-21654</strain>
    </source>
</reference>
<dbReference type="SUPFAM" id="SSF48371">
    <property type="entry name" value="ARM repeat"/>
    <property type="match status" value="2"/>
</dbReference>
<proteinExistence type="predicted"/>
<dbReference type="Pfam" id="PF02985">
    <property type="entry name" value="HEAT"/>
    <property type="match status" value="1"/>
</dbReference>
<dbReference type="InterPro" id="IPR000357">
    <property type="entry name" value="HEAT"/>
</dbReference>
<dbReference type="AlphaFoldDB" id="A0A8H7BID9"/>
<dbReference type="InterPro" id="IPR011989">
    <property type="entry name" value="ARM-like"/>
</dbReference>
<feature type="compositionally biased region" description="Polar residues" evidence="2">
    <location>
        <begin position="292"/>
        <end position="302"/>
    </location>
</feature>
<dbReference type="PANTHER" id="PTHR13366">
    <property type="entry name" value="MALARIA ANTIGEN-RELATED"/>
    <property type="match status" value="1"/>
</dbReference>
<dbReference type="EMBL" id="JABAYA010000188">
    <property type="protein sequence ID" value="KAF7722562.1"/>
    <property type="molecule type" value="Genomic_DNA"/>
</dbReference>
<organism evidence="4 5">
    <name type="scientific">Apophysomyces ossiformis</name>
    <dbReference type="NCBI Taxonomy" id="679940"/>
    <lineage>
        <taxon>Eukaryota</taxon>
        <taxon>Fungi</taxon>
        <taxon>Fungi incertae sedis</taxon>
        <taxon>Mucoromycota</taxon>
        <taxon>Mucoromycotina</taxon>
        <taxon>Mucoromycetes</taxon>
        <taxon>Mucorales</taxon>
        <taxon>Mucorineae</taxon>
        <taxon>Mucoraceae</taxon>
        <taxon>Apophysomyces</taxon>
    </lineage>
</organism>
<dbReference type="OrthoDB" id="422637at2759"/>
<dbReference type="Proteomes" id="UP000605846">
    <property type="component" value="Unassembled WGS sequence"/>
</dbReference>
<keyword evidence="1" id="KW-0677">Repeat</keyword>
<dbReference type="Pfam" id="PF13251">
    <property type="entry name" value="DUF4042"/>
    <property type="match status" value="1"/>
</dbReference>
<dbReference type="InterPro" id="IPR025283">
    <property type="entry name" value="DUF4042"/>
</dbReference>
<evidence type="ECO:0000256" key="1">
    <source>
        <dbReference type="ARBA" id="ARBA00022737"/>
    </source>
</evidence>
<gene>
    <name evidence="4" type="primary">HEATR6</name>
    <name evidence="4" type="ORF">EC973_002952</name>
</gene>
<feature type="domain" description="DUF4042" evidence="3">
    <location>
        <begin position="356"/>
        <end position="555"/>
    </location>
</feature>
<evidence type="ECO:0000256" key="2">
    <source>
        <dbReference type="SAM" id="MobiDB-lite"/>
    </source>
</evidence>
<dbReference type="Gene3D" id="1.25.10.10">
    <property type="entry name" value="Leucine-rich Repeat Variant"/>
    <property type="match status" value="2"/>
</dbReference>
<comment type="caution">
    <text evidence="4">The sequence shown here is derived from an EMBL/GenBank/DDBJ whole genome shotgun (WGS) entry which is preliminary data.</text>
</comment>
<dbReference type="InterPro" id="IPR052107">
    <property type="entry name" value="HEAT6"/>
</dbReference>
<sequence length="1003" mass="112063">MARPANNQKLQQQFQNQLVQLHSIALPNNETPTATLALLNNLNNTDHFNKDVSDQQIIDLIVTGCKVVGVDDDACSALCKFMFKQCSKQIRLSSLRQFQLDACMAYLLDGLETDAAVPKVDMLRALSALVFENASSTSKFHPRIAKVLLALADRNTKPLEIRRMAINCIGNVCAGAGQKLQPYYKDYYDVVLSNVCTVNHTSHGTMMVASPSLDFTDSAVRKVGKLLKQFSKQVGLYAMVASSTLRAIQFLLLQDKTLVTNPLCDIIQIIYTFIFMHVSVQAYSTMGAKVPTASTSTSSQTRPGHLRPRVPSQPIRPVLTWRTKTLKPAGLMSSDSELSDSESISFNSRKQRDDSKIRINALLCLAAIAKTSPRVLYAHWYKFIPDTFATFLSNHTDTSSSEPRLTATLRTDNQPFSLFTILLYDPTASVRSAVCNTLVAMLDGSKQYLSIASDRESKSSFTSRSEQLAAILRDVHSGLVYALLKEEQPQVLILIMKVICTLVANCPYDRLAKGYLSQLYQTVMAHWQKASTGIRTSVLQVVTAILDTKSRQDEVSQLVESSSLVDSMLEACHAPERDGRLRIEIWQTFSMLAKTQFALVFKAWSKINCCFEEALNDSDTSVRVAALKFAESYGYAIDAAFTEEAEDIIQARHIAWWTLMLEKYIQQSSLDEAASVRMMTCDCIASMSKHVFSHFAPRYQRLSVTLLLPLASDQDANVRAAACRALGVFVLFPDLREDPLFVSDMAAAVLEQTKDKTVLVRVRASWAQGNLCDAMVLESEKEEFHLQEWIPVATWVQILENATAASLDNDKNTSWANALCHCPVKIQCSSLLRVTPKPFFESGRVLIRNAMAGLIKNIETGSLKTRWNACHAASNMLRNPDFPIGRMERGGLFPWTNGLYSALCQSLTQCKNFKVRINACLALAAPMERDRYGDPRQLGAVVDGILTSWDACENEETDYQEVRYKEQLKNQIVLALKHLYDWMPASKKITVDTLMMHQMTINK</sequence>
<evidence type="ECO:0000313" key="4">
    <source>
        <dbReference type="EMBL" id="KAF7722562.1"/>
    </source>
</evidence>
<name>A0A8H7BID9_9FUNG</name>
<evidence type="ECO:0000259" key="3">
    <source>
        <dbReference type="Pfam" id="PF13251"/>
    </source>
</evidence>
<dbReference type="InterPro" id="IPR016024">
    <property type="entry name" value="ARM-type_fold"/>
</dbReference>
<accession>A0A8H7BID9</accession>